<dbReference type="EMBL" id="LQBM01000001">
    <property type="protein sequence ID" value="KUG60510.1"/>
    <property type="molecule type" value="Genomic_DNA"/>
</dbReference>
<keyword evidence="4" id="KW-0808">Transferase</keyword>
<evidence type="ECO:0000256" key="7">
    <source>
        <dbReference type="PROSITE-ProRule" id="PRU00423"/>
    </source>
</evidence>
<dbReference type="Proteomes" id="UP000054023">
    <property type="component" value="Unassembled WGS sequence"/>
</dbReference>
<keyword evidence="6" id="KW-0418">Kinase</keyword>
<protein>
    <recommendedName>
        <fullName evidence="8">PTS EIIB type-3 domain-containing protein</fullName>
    </recommendedName>
</protein>
<evidence type="ECO:0000256" key="4">
    <source>
        <dbReference type="ARBA" id="ARBA00022679"/>
    </source>
</evidence>
<keyword evidence="5" id="KW-0598">Phosphotransferase system</keyword>
<keyword evidence="3" id="KW-0762">Sugar transport</keyword>
<evidence type="ECO:0000259" key="8">
    <source>
        <dbReference type="PROSITE" id="PS51100"/>
    </source>
</evidence>
<accession>A0A0W8IKI2</accession>
<dbReference type="RefSeq" id="WP_058887493.1">
    <property type="nucleotide sequence ID" value="NZ_LQBM01000001.1"/>
</dbReference>
<evidence type="ECO:0000256" key="2">
    <source>
        <dbReference type="ARBA" id="ARBA00022553"/>
    </source>
</evidence>
<dbReference type="STRING" id="317018.AVL63_09080"/>
<feature type="modified residue" description="Phosphocysteine; by EIIA" evidence="7">
    <location>
        <position position="7"/>
    </location>
</feature>
<keyword evidence="2" id="KW-0597">Phosphoprotein</keyword>
<gene>
    <name evidence="9" type="ORF">AVL63_09080</name>
</gene>
<dbReference type="Gene3D" id="3.40.50.2300">
    <property type="match status" value="1"/>
</dbReference>
<dbReference type="GO" id="GO:0016301">
    <property type="term" value="F:kinase activity"/>
    <property type="evidence" value="ECO:0007669"/>
    <property type="project" value="UniProtKB-KW"/>
</dbReference>
<name>A0A0W8IKI2_9MICC</name>
<dbReference type="OrthoDB" id="9808134at2"/>
<evidence type="ECO:0000256" key="3">
    <source>
        <dbReference type="ARBA" id="ARBA00022597"/>
    </source>
</evidence>
<evidence type="ECO:0000256" key="6">
    <source>
        <dbReference type="ARBA" id="ARBA00022777"/>
    </source>
</evidence>
<evidence type="ECO:0000313" key="9">
    <source>
        <dbReference type="EMBL" id="KUG60510.1"/>
    </source>
</evidence>
<dbReference type="PROSITE" id="PS51100">
    <property type="entry name" value="PTS_EIIB_TYPE_3"/>
    <property type="match status" value="1"/>
</dbReference>
<evidence type="ECO:0000256" key="5">
    <source>
        <dbReference type="ARBA" id="ARBA00022683"/>
    </source>
</evidence>
<evidence type="ECO:0000313" key="10">
    <source>
        <dbReference type="Proteomes" id="UP000054023"/>
    </source>
</evidence>
<keyword evidence="10" id="KW-1185">Reference proteome</keyword>
<dbReference type="PANTHER" id="PTHR34581">
    <property type="entry name" value="PTS SYSTEM N,N'-DIACETYLCHITOBIOSE-SPECIFIC EIIB COMPONENT"/>
    <property type="match status" value="1"/>
</dbReference>
<dbReference type="Pfam" id="PF02302">
    <property type="entry name" value="PTS_IIB"/>
    <property type="match status" value="1"/>
</dbReference>
<keyword evidence="1" id="KW-0813">Transport</keyword>
<dbReference type="InterPro" id="IPR003501">
    <property type="entry name" value="PTS_EIIB_2/3"/>
</dbReference>
<dbReference type="InterPro" id="IPR013012">
    <property type="entry name" value="PTS_EIIB_3"/>
</dbReference>
<feature type="domain" description="PTS EIIB type-3" evidence="8">
    <location>
        <begin position="1"/>
        <end position="105"/>
    </location>
</feature>
<comment type="caution">
    <text evidence="9">The sequence shown here is derived from an EMBL/GenBank/DDBJ whole genome shotgun (WGS) entry which is preliminary data.</text>
</comment>
<sequence length="115" mass="11970">MEILVVCGAGASSTFVAQRLKQAMRSSGVPYAVRAGNQASLLHDLDSADLILLGPHLADSLEDIRGLTEPAGTQVRLLPEDIYTDLEGTSALALILEALPMPDVAAAASTRKGLS</sequence>
<dbReference type="SUPFAM" id="SSF52794">
    <property type="entry name" value="PTS system IIB component-like"/>
    <property type="match status" value="1"/>
</dbReference>
<proteinExistence type="predicted"/>
<reference evidence="10" key="1">
    <citation type="submission" date="2015-12" db="EMBL/GenBank/DDBJ databases">
        <authorList>
            <person name="Nair G.R."/>
            <person name="Kaur G."/>
            <person name="Mayilraj S."/>
        </authorList>
    </citation>
    <scope>NUCLEOTIDE SEQUENCE [LARGE SCALE GENOMIC DNA]</scope>
    <source>
        <strain evidence="10">CD08_7</strain>
    </source>
</reference>
<dbReference type="InterPro" id="IPR051819">
    <property type="entry name" value="PTS_sugar-specific_EIIB"/>
</dbReference>
<organism evidence="9 10">
    <name type="scientific">Nesterenkonia jeotgali</name>
    <dbReference type="NCBI Taxonomy" id="317018"/>
    <lineage>
        <taxon>Bacteria</taxon>
        <taxon>Bacillati</taxon>
        <taxon>Actinomycetota</taxon>
        <taxon>Actinomycetes</taxon>
        <taxon>Micrococcales</taxon>
        <taxon>Micrococcaceae</taxon>
        <taxon>Nesterenkonia</taxon>
    </lineage>
</organism>
<dbReference type="AlphaFoldDB" id="A0A0W8IKI2"/>
<dbReference type="GO" id="GO:0008982">
    <property type="term" value="F:protein-N(PI)-phosphohistidine-sugar phosphotransferase activity"/>
    <property type="evidence" value="ECO:0007669"/>
    <property type="project" value="InterPro"/>
</dbReference>
<dbReference type="PANTHER" id="PTHR34581:SF2">
    <property type="entry name" value="PTS SYSTEM N,N'-DIACETYLCHITOBIOSE-SPECIFIC EIIB COMPONENT"/>
    <property type="match status" value="1"/>
</dbReference>
<dbReference type="InterPro" id="IPR036095">
    <property type="entry name" value="PTS_EIIB-like_sf"/>
</dbReference>
<evidence type="ECO:0000256" key="1">
    <source>
        <dbReference type="ARBA" id="ARBA00022448"/>
    </source>
</evidence>
<dbReference type="GO" id="GO:0009401">
    <property type="term" value="P:phosphoenolpyruvate-dependent sugar phosphotransferase system"/>
    <property type="evidence" value="ECO:0007669"/>
    <property type="project" value="UniProtKB-KW"/>
</dbReference>